<name>A0A9N9JYC2_9GLOM</name>
<dbReference type="AlphaFoldDB" id="A0A9N9JYC2"/>
<dbReference type="InterPro" id="IPR000210">
    <property type="entry name" value="BTB/POZ_dom"/>
</dbReference>
<dbReference type="SUPFAM" id="SSF54695">
    <property type="entry name" value="POZ domain"/>
    <property type="match status" value="1"/>
</dbReference>
<protein>
    <submittedName>
        <fullName evidence="2">17204_t:CDS:1</fullName>
    </submittedName>
</protein>
<dbReference type="PROSITE" id="PS50097">
    <property type="entry name" value="BTB"/>
    <property type="match status" value="1"/>
</dbReference>
<evidence type="ECO:0000259" key="1">
    <source>
        <dbReference type="PROSITE" id="PS50097"/>
    </source>
</evidence>
<evidence type="ECO:0000313" key="2">
    <source>
        <dbReference type="EMBL" id="CAG8799698.1"/>
    </source>
</evidence>
<feature type="domain" description="BTB" evidence="1">
    <location>
        <begin position="23"/>
        <end position="83"/>
    </location>
</feature>
<organism evidence="2 3">
    <name type="scientific">Dentiscutata erythropus</name>
    <dbReference type="NCBI Taxonomy" id="1348616"/>
    <lineage>
        <taxon>Eukaryota</taxon>
        <taxon>Fungi</taxon>
        <taxon>Fungi incertae sedis</taxon>
        <taxon>Mucoromycota</taxon>
        <taxon>Glomeromycotina</taxon>
        <taxon>Glomeromycetes</taxon>
        <taxon>Diversisporales</taxon>
        <taxon>Gigasporaceae</taxon>
        <taxon>Dentiscutata</taxon>
    </lineage>
</organism>
<proteinExistence type="predicted"/>
<dbReference type="CDD" id="cd18186">
    <property type="entry name" value="BTB_POZ_ZBTB_KLHL-like"/>
    <property type="match status" value="1"/>
</dbReference>
<comment type="caution">
    <text evidence="2">The sequence shown here is derived from an EMBL/GenBank/DDBJ whole genome shotgun (WGS) entry which is preliminary data.</text>
</comment>
<feature type="non-terminal residue" evidence="2">
    <location>
        <position position="83"/>
    </location>
</feature>
<dbReference type="EMBL" id="CAJVPY010034142">
    <property type="protein sequence ID" value="CAG8799698.1"/>
    <property type="molecule type" value="Genomic_DNA"/>
</dbReference>
<dbReference type="Proteomes" id="UP000789405">
    <property type="component" value="Unassembled WGS sequence"/>
</dbReference>
<reference evidence="2" key="1">
    <citation type="submission" date="2021-06" db="EMBL/GenBank/DDBJ databases">
        <authorList>
            <person name="Kallberg Y."/>
            <person name="Tangrot J."/>
            <person name="Rosling A."/>
        </authorList>
    </citation>
    <scope>NUCLEOTIDE SEQUENCE</scope>
    <source>
        <strain evidence="2">MA453B</strain>
    </source>
</reference>
<dbReference type="OrthoDB" id="2434274at2759"/>
<dbReference type="InterPro" id="IPR011333">
    <property type="entry name" value="SKP1/BTB/POZ_sf"/>
</dbReference>
<sequence>MATEFLKELSRDLIDLLKCSDDYNVIIKVGKAPENHSFKAHSAILGKRCPYFHEELPKVNFDQNHIKEIELPDINKDNFGYII</sequence>
<keyword evidence="3" id="KW-1185">Reference proteome</keyword>
<gene>
    <name evidence="2" type="ORF">DERYTH_LOCUS23114</name>
</gene>
<dbReference type="Gene3D" id="3.30.710.10">
    <property type="entry name" value="Potassium Channel Kv1.1, Chain A"/>
    <property type="match status" value="1"/>
</dbReference>
<dbReference type="Pfam" id="PF00651">
    <property type="entry name" value="BTB"/>
    <property type="match status" value="1"/>
</dbReference>
<accession>A0A9N9JYC2</accession>
<evidence type="ECO:0000313" key="3">
    <source>
        <dbReference type="Proteomes" id="UP000789405"/>
    </source>
</evidence>